<dbReference type="AlphaFoldDB" id="A0A8J6HA41"/>
<feature type="region of interest" description="Disordered" evidence="1">
    <location>
        <begin position="146"/>
        <end position="166"/>
    </location>
</feature>
<accession>A0A8J6HA41</accession>
<dbReference type="Proteomes" id="UP000719412">
    <property type="component" value="Unassembled WGS sequence"/>
</dbReference>
<reference evidence="2" key="1">
    <citation type="journal article" date="2020" name="J Insects Food Feed">
        <title>The yellow mealworm (Tenebrio molitor) genome: a resource for the emerging insects as food and feed industry.</title>
        <authorList>
            <person name="Eriksson T."/>
            <person name="Andere A."/>
            <person name="Kelstrup H."/>
            <person name="Emery V."/>
            <person name="Picard C."/>
        </authorList>
    </citation>
    <scope>NUCLEOTIDE SEQUENCE</scope>
    <source>
        <strain evidence="2">Stoneville</strain>
        <tissue evidence="2">Whole head</tissue>
    </source>
</reference>
<evidence type="ECO:0000313" key="3">
    <source>
        <dbReference type="Proteomes" id="UP000719412"/>
    </source>
</evidence>
<name>A0A8J6HA41_TENMO</name>
<sequence length="632" mass="72643">MALMPDEDFEGDFLEVEENYQGIANAAGQHRDDCVNIPPLSDSAFLFFHGGVFTESNFAQYAIYFVHPYLYDASIQMAEEAILQIGQSGWSGEIFCPTDGRYAMIRERYVGNTVRFCSNAVRYEVENTGILMGDMYKTGRQEEKEEEVFGASKKTARSPEVEKKTGREMEKILEKLEEMKVETKEEIKQMQKENREDKRETERLGKNLRIENRNGKKRKTTYLRDWGRNMGWRKRRQQKWRNDKEKGKWTKKVRSGKEAQRGTQDRRYEGKATSKKDNEDGKADAIGPMADAGSAPTSLDLRINSRTLSSGGPGGTSVICGGEVSLDLIKSFQRETEGSVIGKYLHEVANTRQNLSVSGVLDGISVSISLRIQEIFIIFLRKELRPVRMVPEYGKVVEVVVKQHLLDFSDKRQKGWKGRVQDTNGMLERKEEGHGEEREKEYYQGSGCASEEVERAKGRWMNVELSERDKNTNKQERRKRIKEFRYNREERECKRKKKERKDGAKCAMRIERQCGVDKRNMEEEANNRNRKRTAAPLAGGVKSHHRSSRKSKGRTQSQWNIDEGGVSFETTVLDQNSPFHHQSSNYRPESALPPDPKQSPIHTGTITMILAEAIFSPLRESEERTDRANLCR</sequence>
<feature type="compositionally biased region" description="Basic and acidic residues" evidence="1">
    <location>
        <begin position="255"/>
        <end position="283"/>
    </location>
</feature>
<dbReference type="EMBL" id="JABDTM020027438">
    <property type="protein sequence ID" value="KAH0810536.1"/>
    <property type="molecule type" value="Genomic_DNA"/>
</dbReference>
<keyword evidence="3" id="KW-1185">Reference proteome</keyword>
<feature type="compositionally biased region" description="Basic residues" evidence="1">
    <location>
        <begin position="542"/>
        <end position="553"/>
    </location>
</feature>
<feature type="compositionally biased region" description="Basic and acidic residues" evidence="1">
    <location>
        <begin position="157"/>
        <end position="166"/>
    </location>
</feature>
<feature type="region of interest" description="Disordered" evidence="1">
    <location>
        <begin position="183"/>
        <end position="220"/>
    </location>
</feature>
<feature type="region of interest" description="Disordered" evidence="1">
    <location>
        <begin position="576"/>
        <end position="602"/>
    </location>
</feature>
<comment type="caution">
    <text evidence="2">The sequence shown here is derived from an EMBL/GenBank/DDBJ whole genome shotgun (WGS) entry which is preliminary data.</text>
</comment>
<feature type="region of interest" description="Disordered" evidence="1">
    <location>
        <begin position="233"/>
        <end position="297"/>
    </location>
</feature>
<proteinExistence type="predicted"/>
<gene>
    <name evidence="2" type="ORF">GEV33_012256</name>
</gene>
<feature type="region of interest" description="Disordered" evidence="1">
    <location>
        <begin position="521"/>
        <end position="562"/>
    </location>
</feature>
<reference evidence="2" key="2">
    <citation type="submission" date="2021-08" db="EMBL/GenBank/DDBJ databases">
        <authorList>
            <person name="Eriksson T."/>
        </authorList>
    </citation>
    <scope>NUCLEOTIDE SEQUENCE</scope>
    <source>
        <strain evidence="2">Stoneville</strain>
        <tissue evidence="2">Whole head</tissue>
    </source>
</reference>
<evidence type="ECO:0000256" key="1">
    <source>
        <dbReference type="SAM" id="MobiDB-lite"/>
    </source>
</evidence>
<organism evidence="2 3">
    <name type="scientific">Tenebrio molitor</name>
    <name type="common">Yellow mealworm beetle</name>
    <dbReference type="NCBI Taxonomy" id="7067"/>
    <lineage>
        <taxon>Eukaryota</taxon>
        <taxon>Metazoa</taxon>
        <taxon>Ecdysozoa</taxon>
        <taxon>Arthropoda</taxon>
        <taxon>Hexapoda</taxon>
        <taxon>Insecta</taxon>
        <taxon>Pterygota</taxon>
        <taxon>Neoptera</taxon>
        <taxon>Endopterygota</taxon>
        <taxon>Coleoptera</taxon>
        <taxon>Polyphaga</taxon>
        <taxon>Cucujiformia</taxon>
        <taxon>Tenebrionidae</taxon>
        <taxon>Tenebrio</taxon>
    </lineage>
</organism>
<feature type="compositionally biased region" description="Polar residues" evidence="1">
    <location>
        <begin position="576"/>
        <end position="587"/>
    </location>
</feature>
<feature type="compositionally biased region" description="Basic and acidic residues" evidence="1">
    <location>
        <begin position="183"/>
        <end position="214"/>
    </location>
</feature>
<evidence type="ECO:0000313" key="2">
    <source>
        <dbReference type="EMBL" id="KAH0810536.1"/>
    </source>
</evidence>
<protein>
    <submittedName>
        <fullName evidence="2">Uncharacterized protein</fullName>
    </submittedName>
</protein>